<dbReference type="AlphaFoldDB" id="A0A2H3CDI8"/>
<name>A0A2H3CDI8_ARMGA</name>
<dbReference type="EMBL" id="KZ293734">
    <property type="protein sequence ID" value="PBK81149.1"/>
    <property type="molecule type" value="Genomic_DNA"/>
</dbReference>
<evidence type="ECO:0000313" key="3">
    <source>
        <dbReference type="Proteomes" id="UP000217790"/>
    </source>
</evidence>
<evidence type="ECO:0008006" key="4">
    <source>
        <dbReference type="Google" id="ProtNLM"/>
    </source>
</evidence>
<keyword evidence="3" id="KW-1185">Reference proteome</keyword>
<organism evidence="2 3">
    <name type="scientific">Armillaria gallica</name>
    <name type="common">Bulbous honey fungus</name>
    <name type="synonym">Armillaria bulbosa</name>
    <dbReference type="NCBI Taxonomy" id="47427"/>
    <lineage>
        <taxon>Eukaryota</taxon>
        <taxon>Fungi</taxon>
        <taxon>Dikarya</taxon>
        <taxon>Basidiomycota</taxon>
        <taxon>Agaricomycotina</taxon>
        <taxon>Agaricomycetes</taxon>
        <taxon>Agaricomycetidae</taxon>
        <taxon>Agaricales</taxon>
        <taxon>Marasmiineae</taxon>
        <taxon>Physalacriaceae</taxon>
        <taxon>Armillaria</taxon>
    </lineage>
</organism>
<reference evidence="3" key="1">
    <citation type="journal article" date="2017" name="Nat. Ecol. Evol.">
        <title>Genome expansion and lineage-specific genetic innovations in the forest pathogenic fungi Armillaria.</title>
        <authorList>
            <person name="Sipos G."/>
            <person name="Prasanna A.N."/>
            <person name="Walter M.C."/>
            <person name="O'Connor E."/>
            <person name="Balint B."/>
            <person name="Krizsan K."/>
            <person name="Kiss B."/>
            <person name="Hess J."/>
            <person name="Varga T."/>
            <person name="Slot J."/>
            <person name="Riley R."/>
            <person name="Boka B."/>
            <person name="Rigling D."/>
            <person name="Barry K."/>
            <person name="Lee J."/>
            <person name="Mihaltcheva S."/>
            <person name="LaButti K."/>
            <person name="Lipzen A."/>
            <person name="Waldron R."/>
            <person name="Moloney N.M."/>
            <person name="Sperisen C."/>
            <person name="Kredics L."/>
            <person name="Vagvoelgyi C."/>
            <person name="Patrignani A."/>
            <person name="Fitzpatrick D."/>
            <person name="Nagy I."/>
            <person name="Doyle S."/>
            <person name="Anderson J.B."/>
            <person name="Grigoriev I.V."/>
            <person name="Gueldener U."/>
            <person name="Muensterkoetter M."/>
            <person name="Nagy L.G."/>
        </authorList>
    </citation>
    <scope>NUCLEOTIDE SEQUENCE [LARGE SCALE GENOMIC DNA]</scope>
    <source>
        <strain evidence="3">Ar21-2</strain>
    </source>
</reference>
<feature type="compositionally biased region" description="Polar residues" evidence="1">
    <location>
        <begin position="128"/>
        <end position="142"/>
    </location>
</feature>
<feature type="compositionally biased region" description="Polar residues" evidence="1">
    <location>
        <begin position="195"/>
        <end position="205"/>
    </location>
</feature>
<dbReference type="OrthoDB" id="10352242at2759"/>
<sequence length="811" mass="90742">MGNMLSWFTGRSLLLRIRSIWKHVCSAFTTLQRPMDPAPSVAATSNQNTNIISPSMMVEETQRPTGSDLSDNGRSVLEATPGFSTAAQPEIPAASSVAGSQIDPVYVNEDSNSESDYASDDINDPLRNISSTPQTQQDSPPSGASVEDGNFFIAAPSETVEETQLSMGSDSSEGEDPVLEAIPDSLGAVRPEVPSTLSEAGSQSGPVDDEEANSSSYLYSNDGINPEYYSEIYRLIWRITLPEVTLSAVTETGQAETSIKVPKQQSYTGRSPVITSSLADTPCAELGIQAVLDRLNATLGTTHTLDTPSLSSLLKDYIEKNYDFGTAYARLRPVWNTHSRDRNMQDELHEHEKKDTEWRRNALVGNQIVNTYLRPRRVWDLYSNRVVPGWITHSSSLGSFRSSTSPISHAWVAETDRVDVWTPINRKEWPVPIPKDTDLNLIRIEMLNLGIEYAWLDVLCLRQKGGPREDLRVEEWKLDVPTIGRVYDHPSRVMIYLSGLGRPLSLKDGDLDSDQCWFRRAWTLQEVGDERRIFAGDTPDGPMHAKSKDGKYETELLIRFHKKLELMPQWTHSWKPFAALAEMQKRVSGNEVDKVAGLAFTLGTAQIIPAYYESETLEDAWTALADTIKNFMCLQFLFAYPREGLGHKKWRPSWDQVMNLPLPVGIDQDLGILDRDTQTGEDSYFGCCIEKGLVRGLDVGLAEGHDRHGELIVEGTCGVKHTFKIRVTHQFPIPDDMYTLLCSDIDQLSSNSDSDSEREAKQKQPLYWAVGRRVSGNRFQKVSVFVMDDLEEVQRLVNLHLLALYSDNVLV</sequence>
<accession>A0A2H3CDI8</accession>
<feature type="region of interest" description="Disordered" evidence="1">
    <location>
        <begin position="102"/>
        <end position="149"/>
    </location>
</feature>
<protein>
    <recommendedName>
        <fullName evidence="4">Heterokaryon incompatibility domain-containing protein</fullName>
    </recommendedName>
</protein>
<dbReference type="InParanoid" id="A0A2H3CDI8"/>
<feature type="compositionally biased region" description="Acidic residues" evidence="1">
    <location>
        <begin position="111"/>
        <end position="123"/>
    </location>
</feature>
<dbReference type="Proteomes" id="UP000217790">
    <property type="component" value="Unassembled WGS sequence"/>
</dbReference>
<feature type="region of interest" description="Disordered" evidence="1">
    <location>
        <begin position="191"/>
        <end position="213"/>
    </location>
</feature>
<gene>
    <name evidence="2" type="ORF">ARMGADRAFT_814262</name>
</gene>
<evidence type="ECO:0000313" key="2">
    <source>
        <dbReference type="EMBL" id="PBK81149.1"/>
    </source>
</evidence>
<evidence type="ECO:0000256" key="1">
    <source>
        <dbReference type="SAM" id="MobiDB-lite"/>
    </source>
</evidence>
<proteinExistence type="predicted"/>